<keyword evidence="5 6" id="KW-0472">Membrane</keyword>
<name>A0A1W9S263_9BACT</name>
<dbReference type="Pfam" id="PF02653">
    <property type="entry name" value="BPD_transp_2"/>
    <property type="match status" value="1"/>
</dbReference>
<comment type="subcellular location">
    <subcellularLocation>
        <location evidence="1">Cell membrane</location>
        <topology evidence="1">Multi-pass membrane protein</topology>
    </subcellularLocation>
</comment>
<dbReference type="EMBL" id="NATQ01000020">
    <property type="protein sequence ID" value="OQX90929.1"/>
    <property type="molecule type" value="Genomic_DNA"/>
</dbReference>
<feature type="transmembrane region" description="Helical" evidence="6">
    <location>
        <begin position="301"/>
        <end position="326"/>
    </location>
</feature>
<accession>A0A1W9S263</accession>
<feature type="transmembrane region" description="Helical" evidence="6">
    <location>
        <begin position="164"/>
        <end position="184"/>
    </location>
</feature>
<feature type="non-terminal residue" evidence="7">
    <location>
        <position position="355"/>
    </location>
</feature>
<evidence type="ECO:0000256" key="3">
    <source>
        <dbReference type="ARBA" id="ARBA00022692"/>
    </source>
</evidence>
<organism evidence="7 8">
    <name type="scientific">Candidatus Coatesbacteria bacterium 4484_99</name>
    <dbReference type="NCBI Taxonomy" id="1970774"/>
    <lineage>
        <taxon>Bacteria</taxon>
        <taxon>Candidatus Coatesiibacteriota</taxon>
    </lineage>
</organism>
<gene>
    <name evidence="7" type="ORF">B6D57_01595</name>
</gene>
<evidence type="ECO:0000313" key="7">
    <source>
        <dbReference type="EMBL" id="OQX90929.1"/>
    </source>
</evidence>
<comment type="caution">
    <text evidence="7">The sequence shown here is derived from an EMBL/GenBank/DDBJ whole genome shotgun (WGS) entry which is preliminary data.</text>
</comment>
<feature type="transmembrane region" description="Helical" evidence="6">
    <location>
        <begin position="40"/>
        <end position="56"/>
    </location>
</feature>
<dbReference type="AlphaFoldDB" id="A0A1W9S263"/>
<sequence length="355" mass="39102">MPGFLIRRLDQLRKRPLFWGIWVACLIGITIFLTLVGMPIPYALVIFALAIVSILFSRAKYLPILIIILLAIMPWTSQDQYWLRVLITVGIYIMLALGLNVIIGFTGMLDLGYIAFFGIGAYTTALLTTHFHLSWWLCLLASIVVAAIFGVLRGLPTLRLSGDYLAIVTLGFGEIARMTFANWVGLTGGPMGIRDITPPSVFGFSFGFSAQWGYRLYYYLILVLLGLTVLTITNLRNSRLGRAWVAIREDETAAQTMGVNLSWNKTLAYAVGAAYGGAAGAFFASFNMFVSPNSFTFFESAIVLCMVVIGGIGSIPGVIIGASILAAFPEVLRFMSEYRYLIFGLIMVIMVIFKP</sequence>
<dbReference type="GO" id="GO:0005886">
    <property type="term" value="C:plasma membrane"/>
    <property type="evidence" value="ECO:0007669"/>
    <property type="project" value="UniProtKB-SubCell"/>
</dbReference>
<dbReference type="CDD" id="cd06581">
    <property type="entry name" value="TM_PBP1_LivM_like"/>
    <property type="match status" value="1"/>
</dbReference>
<dbReference type="Proteomes" id="UP000192611">
    <property type="component" value="Unassembled WGS sequence"/>
</dbReference>
<dbReference type="InterPro" id="IPR043428">
    <property type="entry name" value="LivM-like"/>
</dbReference>
<evidence type="ECO:0000256" key="1">
    <source>
        <dbReference type="ARBA" id="ARBA00004651"/>
    </source>
</evidence>
<reference evidence="8" key="1">
    <citation type="submission" date="2017-03" db="EMBL/GenBank/DDBJ databases">
        <title>Novel pathways for hydrocarbon cycling and metabolic interdependencies in hydrothermal sediment communities.</title>
        <authorList>
            <person name="Dombrowski N."/>
            <person name="Seitz K."/>
            <person name="Teske A."/>
            <person name="Baker B."/>
        </authorList>
    </citation>
    <scope>NUCLEOTIDE SEQUENCE [LARGE SCALE GENOMIC DNA]</scope>
</reference>
<proteinExistence type="predicted"/>
<evidence type="ECO:0000256" key="4">
    <source>
        <dbReference type="ARBA" id="ARBA00022989"/>
    </source>
</evidence>
<dbReference type="PANTHER" id="PTHR30482:SF10">
    <property type="entry name" value="HIGH-AFFINITY BRANCHED-CHAIN AMINO ACID TRANSPORT PROTEIN BRAE"/>
    <property type="match status" value="1"/>
</dbReference>
<keyword evidence="2" id="KW-1003">Cell membrane</keyword>
<evidence type="ECO:0000256" key="2">
    <source>
        <dbReference type="ARBA" id="ARBA00022475"/>
    </source>
</evidence>
<feature type="transmembrane region" description="Helical" evidence="6">
    <location>
        <begin position="61"/>
        <end position="77"/>
    </location>
</feature>
<feature type="transmembrane region" description="Helical" evidence="6">
    <location>
        <begin position="216"/>
        <end position="235"/>
    </location>
</feature>
<dbReference type="GO" id="GO:0015658">
    <property type="term" value="F:branched-chain amino acid transmembrane transporter activity"/>
    <property type="evidence" value="ECO:0007669"/>
    <property type="project" value="InterPro"/>
</dbReference>
<dbReference type="InterPro" id="IPR001851">
    <property type="entry name" value="ABC_transp_permease"/>
</dbReference>
<feature type="transmembrane region" description="Helical" evidence="6">
    <location>
        <begin position="267"/>
        <end position="289"/>
    </location>
</feature>
<evidence type="ECO:0000256" key="5">
    <source>
        <dbReference type="ARBA" id="ARBA00023136"/>
    </source>
</evidence>
<keyword evidence="3 6" id="KW-0812">Transmembrane</keyword>
<keyword evidence="4 6" id="KW-1133">Transmembrane helix</keyword>
<protein>
    <recommendedName>
        <fullName evidence="9">Branched-chain amino acid ABC transporter permease</fullName>
    </recommendedName>
</protein>
<feature type="transmembrane region" description="Helical" evidence="6">
    <location>
        <begin position="133"/>
        <end position="152"/>
    </location>
</feature>
<dbReference type="PANTHER" id="PTHR30482">
    <property type="entry name" value="HIGH-AFFINITY BRANCHED-CHAIN AMINO ACID TRANSPORT SYSTEM PERMEASE"/>
    <property type="match status" value="1"/>
</dbReference>
<evidence type="ECO:0000256" key="6">
    <source>
        <dbReference type="SAM" id="Phobius"/>
    </source>
</evidence>
<feature type="transmembrane region" description="Helical" evidence="6">
    <location>
        <begin position="83"/>
        <end position="103"/>
    </location>
</feature>
<evidence type="ECO:0008006" key="9">
    <source>
        <dbReference type="Google" id="ProtNLM"/>
    </source>
</evidence>
<feature type="transmembrane region" description="Helical" evidence="6">
    <location>
        <begin position="16"/>
        <end position="34"/>
    </location>
</feature>
<feature type="transmembrane region" description="Helical" evidence="6">
    <location>
        <begin position="338"/>
        <end position="353"/>
    </location>
</feature>
<feature type="transmembrane region" description="Helical" evidence="6">
    <location>
        <begin position="110"/>
        <end position="127"/>
    </location>
</feature>
<evidence type="ECO:0000313" key="8">
    <source>
        <dbReference type="Proteomes" id="UP000192611"/>
    </source>
</evidence>